<name>A0A3N0EJX3_SINP1</name>
<dbReference type="RefSeq" id="WP_123215711.1">
    <property type="nucleotide sequence ID" value="NZ_RJTM01000064.1"/>
</dbReference>
<dbReference type="Proteomes" id="UP000267469">
    <property type="component" value="Unassembled WGS sequence"/>
</dbReference>
<dbReference type="Pfam" id="PF00797">
    <property type="entry name" value="Acetyltransf_2"/>
    <property type="match status" value="1"/>
</dbReference>
<evidence type="ECO:0000313" key="3">
    <source>
        <dbReference type="EMBL" id="RNL88082.1"/>
    </source>
</evidence>
<dbReference type="GO" id="GO:0016407">
    <property type="term" value="F:acetyltransferase activity"/>
    <property type="evidence" value="ECO:0007669"/>
    <property type="project" value="InterPro"/>
</dbReference>
<dbReference type="EMBL" id="RJTM01000064">
    <property type="protein sequence ID" value="RNL88082.1"/>
    <property type="molecule type" value="Genomic_DNA"/>
</dbReference>
<reference evidence="3 4" key="1">
    <citation type="submission" date="2018-10" db="EMBL/GenBank/DDBJ databases">
        <title>Sinomicrobium pectinilyticum sp. nov., a pectinase-producing bacterium isolated from alkaline and saline soil, and emended description of the genus Sinomicrobium.</title>
        <authorList>
            <person name="Cheng B."/>
            <person name="Li C."/>
            <person name="Lai Q."/>
            <person name="Du M."/>
            <person name="Shao Z."/>
            <person name="Xu P."/>
            <person name="Yang C."/>
        </authorList>
    </citation>
    <scope>NUCLEOTIDE SEQUENCE [LARGE SCALE GENOMIC DNA]</scope>
    <source>
        <strain evidence="3 4">5DNS001</strain>
    </source>
</reference>
<dbReference type="PRINTS" id="PR01543">
    <property type="entry name" value="ANATRNSFRASE"/>
</dbReference>
<sequence>MNIQAYLNRIGCATVSKPGFPALRHLLHIPFENLDIHYGIPIRLDTENIFQKIIHRKRGGFCYELNELFLQLLRASGFTAKRISARVYDGKKGQFGPEYDHLAVIVLVDGTEYLADVGFGEFAFAPLRTEYGVVQQDARGAFVIRPGNKGEFIVNIKDNAGHEVPKYIFENIPREYSEFSGMCRYHQTSSESPFTRNKLISVPTENGRITLTDNKLTIKKNGDINEIPITDESGFDQKLDELFGIVVA</sequence>
<dbReference type="InterPro" id="IPR001447">
    <property type="entry name" value="Arylamine_N-AcTrfase"/>
</dbReference>
<dbReference type="InterPro" id="IPR038765">
    <property type="entry name" value="Papain-like_cys_pep_sf"/>
</dbReference>
<keyword evidence="4" id="KW-1185">Reference proteome</keyword>
<dbReference type="SUPFAM" id="SSF54001">
    <property type="entry name" value="Cysteine proteinases"/>
    <property type="match status" value="1"/>
</dbReference>
<evidence type="ECO:0000256" key="2">
    <source>
        <dbReference type="RuleBase" id="RU003452"/>
    </source>
</evidence>
<proteinExistence type="inferred from homology"/>
<keyword evidence="3" id="KW-0808">Transferase</keyword>
<dbReference type="Gene3D" id="3.30.2140.20">
    <property type="match status" value="1"/>
</dbReference>
<protein>
    <submittedName>
        <fullName evidence="3">Acetyltransferase</fullName>
    </submittedName>
</protein>
<dbReference type="PANTHER" id="PTHR11786">
    <property type="entry name" value="N-HYDROXYARYLAMINE O-ACETYLTRANSFERASE"/>
    <property type="match status" value="1"/>
</dbReference>
<evidence type="ECO:0000256" key="1">
    <source>
        <dbReference type="ARBA" id="ARBA00006547"/>
    </source>
</evidence>
<dbReference type="PANTHER" id="PTHR11786:SF0">
    <property type="entry name" value="ARYLAMINE N-ACETYLTRANSFERASE 4-RELATED"/>
    <property type="match status" value="1"/>
</dbReference>
<organism evidence="3 4">
    <name type="scientific">Sinomicrobium pectinilyticum</name>
    <dbReference type="NCBI Taxonomy" id="1084421"/>
    <lineage>
        <taxon>Bacteria</taxon>
        <taxon>Pseudomonadati</taxon>
        <taxon>Bacteroidota</taxon>
        <taxon>Flavobacteriia</taxon>
        <taxon>Flavobacteriales</taxon>
        <taxon>Flavobacteriaceae</taxon>
        <taxon>Sinomicrobium</taxon>
    </lineage>
</organism>
<comment type="similarity">
    <text evidence="1 2">Belongs to the arylamine N-acetyltransferase family.</text>
</comment>
<evidence type="ECO:0000313" key="4">
    <source>
        <dbReference type="Proteomes" id="UP000267469"/>
    </source>
</evidence>
<dbReference type="AlphaFoldDB" id="A0A3N0EJX3"/>
<dbReference type="OrthoDB" id="7181050at2"/>
<accession>A0A3N0EJX3</accession>
<dbReference type="InterPro" id="IPR053710">
    <property type="entry name" value="Arylamine_NAT_domain_sf"/>
</dbReference>
<gene>
    <name evidence="3" type="ORF">ED312_09185</name>
</gene>
<comment type="caution">
    <text evidence="3">The sequence shown here is derived from an EMBL/GenBank/DDBJ whole genome shotgun (WGS) entry which is preliminary data.</text>
</comment>